<protein>
    <submittedName>
        <fullName evidence="6">Uncharacterized protein</fullName>
    </submittedName>
</protein>
<dbReference type="InterPro" id="IPR054471">
    <property type="entry name" value="GPIID_WHD"/>
</dbReference>
<dbReference type="SMART" id="SM00248">
    <property type="entry name" value="ANK"/>
    <property type="match status" value="8"/>
</dbReference>
<dbReference type="Pfam" id="PF24883">
    <property type="entry name" value="NPHP3_N"/>
    <property type="match status" value="1"/>
</dbReference>
<evidence type="ECO:0000256" key="2">
    <source>
        <dbReference type="PROSITE-ProRule" id="PRU00023"/>
    </source>
</evidence>
<feature type="repeat" description="ANK" evidence="2">
    <location>
        <begin position="584"/>
        <end position="616"/>
    </location>
</feature>
<feature type="repeat" description="ANK" evidence="2">
    <location>
        <begin position="483"/>
        <end position="515"/>
    </location>
</feature>
<feature type="repeat" description="ANK" evidence="2">
    <location>
        <begin position="750"/>
        <end position="779"/>
    </location>
</feature>
<evidence type="ECO:0000256" key="3">
    <source>
        <dbReference type="SAM" id="MobiDB-lite"/>
    </source>
</evidence>
<feature type="non-terminal residue" evidence="6">
    <location>
        <position position="779"/>
    </location>
</feature>
<evidence type="ECO:0000259" key="5">
    <source>
        <dbReference type="Pfam" id="PF24883"/>
    </source>
</evidence>
<evidence type="ECO:0000256" key="1">
    <source>
        <dbReference type="ARBA" id="ARBA00022737"/>
    </source>
</evidence>
<organism evidence="6 7">
    <name type="scientific">Galerina marginata (strain CBS 339.88)</name>
    <dbReference type="NCBI Taxonomy" id="685588"/>
    <lineage>
        <taxon>Eukaryota</taxon>
        <taxon>Fungi</taxon>
        <taxon>Dikarya</taxon>
        <taxon>Basidiomycota</taxon>
        <taxon>Agaricomycotina</taxon>
        <taxon>Agaricomycetes</taxon>
        <taxon>Agaricomycetidae</taxon>
        <taxon>Agaricales</taxon>
        <taxon>Agaricineae</taxon>
        <taxon>Strophariaceae</taxon>
        <taxon>Galerina</taxon>
    </lineage>
</organism>
<dbReference type="Pfam" id="PF12796">
    <property type="entry name" value="Ank_2"/>
    <property type="match status" value="3"/>
</dbReference>
<keyword evidence="1" id="KW-0677">Repeat</keyword>
<feature type="repeat" description="ANK" evidence="2">
    <location>
        <begin position="655"/>
        <end position="682"/>
    </location>
</feature>
<dbReference type="STRING" id="685588.A0A067S8T5"/>
<dbReference type="Gene3D" id="1.25.40.20">
    <property type="entry name" value="Ankyrin repeat-containing domain"/>
    <property type="match status" value="3"/>
</dbReference>
<feature type="repeat" description="ANK" evidence="2">
    <location>
        <begin position="554"/>
        <end position="582"/>
    </location>
</feature>
<sequence>EKVRKWLSPPDSSKTRNEADEKRQVDTCSWFLEGERFRDWQARPGFLWVQGKLRLTSRLLSSSIINKLSEKNGPSGIAYFFFDGRDSQRDLQLYDKLIRSLIWQFSHQLDGIPTELADLYQRIGGHHQPLVSQLQNILLNILDGFPHVYIVIDALDECTSTDIAKTLHWVNELVSDSDTPWKVRNLHMLVTSRPEQDIKKVFEVLDSHSIDIGEATANQDIVKYLEHQMESKFQECDENIFREIVSVLTERADGSFRWVALQLAELEKCASEDEIMQQMKDLPKGLDDIYKQMLKAVDGKYRSDVMTFLEWLSFSNRPMEVAEIADTITVDFSSQGGPVFKKSKRYRNPWDMLKRCSGLVTESKGFVKLSHFSVKEYLLSGRQEDFSISKEAAHLKIAKISVAYLLQFDSFEPLTQAVLCFSPLAQYAASDWINHTKLGGMDHTLFTLTLQLFTSEKAPLLNWIRMYDITTKQPGELSMSKAQLHSPLYYASFAGLEEISKHLVENQADVNMQGGQHDTLLLAGVASRGYKVIMKLLLDNGANVNGEEEYYGYPLIMASLGGYEAIVKLLLENGADVNAQPGGWAENALYHASSRGHEPIVKLLLENGADVNAQGIYGDNVLYAASSCGHGLIVKLLLENGAHVNAQTGYYGHVLLVAAYKGHEQIVKLLLENGADVNALGRLVFDMNTLERLELDVNTPEELELDVHDLEVLEFKGTALEAASYKGHKLIVKLLLENGADPNVWGAYYSNGNTLQKASSQGHQTIVKLLLKTGANVNA</sequence>
<dbReference type="OrthoDB" id="194358at2759"/>
<dbReference type="Pfam" id="PF22939">
    <property type="entry name" value="WHD_GPIID"/>
    <property type="match status" value="1"/>
</dbReference>
<gene>
    <name evidence="6" type="ORF">GALMADRAFT_24743</name>
</gene>
<feature type="region of interest" description="Disordered" evidence="3">
    <location>
        <begin position="1"/>
        <end position="20"/>
    </location>
</feature>
<evidence type="ECO:0000259" key="4">
    <source>
        <dbReference type="Pfam" id="PF22939"/>
    </source>
</evidence>
<dbReference type="SUPFAM" id="SSF48403">
    <property type="entry name" value="Ankyrin repeat"/>
    <property type="match status" value="1"/>
</dbReference>
<dbReference type="Proteomes" id="UP000027222">
    <property type="component" value="Unassembled WGS sequence"/>
</dbReference>
<dbReference type="PROSITE" id="PS50297">
    <property type="entry name" value="ANK_REP_REGION"/>
    <property type="match status" value="6"/>
</dbReference>
<feature type="domain" description="Nephrocystin 3-like N-terminal" evidence="5">
    <location>
        <begin position="26"/>
        <end position="193"/>
    </location>
</feature>
<keyword evidence="2" id="KW-0040">ANK repeat</keyword>
<dbReference type="PROSITE" id="PS50088">
    <property type="entry name" value="ANK_REPEAT"/>
    <property type="match status" value="7"/>
</dbReference>
<dbReference type="InterPro" id="IPR056884">
    <property type="entry name" value="NPHP3-like_N"/>
</dbReference>
<dbReference type="EMBL" id="KL142424">
    <property type="protein sequence ID" value="KDR66337.1"/>
    <property type="molecule type" value="Genomic_DNA"/>
</dbReference>
<dbReference type="PANTHER" id="PTHR10039:SF16">
    <property type="entry name" value="GPI INOSITOL-DEACYLASE"/>
    <property type="match status" value="1"/>
</dbReference>
<name>A0A067S8T5_GALM3</name>
<accession>A0A067S8T5</accession>
<dbReference type="HOGENOM" id="CLU_000288_34_23_1"/>
<dbReference type="AlphaFoldDB" id="A0A067S8T5"/>
<dbReference type="InterPro" id="IPR036770">
    <property type="entry name" value="Ankyrin_rpt-contain_sf"/>
</dbReference>
<dbReference type="PANTHER" id="PTHR10039">
    <property type="entry name" value="AMELOGENIN"/>
    <property type="match status" value="1"/>
</dbReference>
<feature type="repeat" description="ANK" evidence="2">
    <location>
        <begin position="617"/>
        <end position="649"/>
    </location>
</feature>
<evidence type="ECO:0000313" key="7">
    <source>
        <dbReference type="Proteomes" id="UP000027222"/>
    </source>
</evidence>
<feature type="repeat" description="ANK" evidence="2">
    <location>
        <begin position="715"/>
        <end position="747"/>
    </location>
</feature>
<feature type="domain" description="GPI inositol-deacylase winged helix" evidence="4">
    <location>
        <begin position="293"/>
        <end position="388"/>
    </location>
</feature>
<reference evidence="7" key="1">
    <citation type="journal article" date="2014" name="Proc. Natl. Acad. Sci. U.S.A.">
        <title>Extensive sampling of basidiomycete genomes demonstrates inadequacy of the white-rot/brown-rot paradigm for wood decay fungi.</title>
        <authorList>
            <person name="Riley R."/>
            <person name="Salamov A.A."/>
            <person name="Brown D.W."/>
            <person name="Nagy L.G."/>
            <person name="Floudas D."/>
            <person name="Held B.W."/>
            <person name="Levasseur A."/>
            <person name="Lombard V."/>
            <person name="Morin E."/>
            <person name="Otillar R."/>
            <person name="Lindquist E.A."/>
            <person name="Sun H."/>
            <person name="LaButti K.M."/>
            <person name="Schmutz J."/>
            <person name="Jabbour D."/>
            <person name="Luo H."/>
            <person name="Baker S.E."/>
            <person name="Pisabarro A.G."/>
            <person name="Walton J.D."/>
            <person name="Blanchette R.A."/>
            <person name="Henrissat B."/>
            <person name="Martin F."/>
            <person name="Cullen D."/>
            <person name="Hibbett D.S."/>
            <person name="Grigoriev I.V."/>
        </authorList>
    </citation>
    <scope>NUCLEOTIDE SEQUENCE [LARGE SCALE GENOMIC DNA]</scope>
    <source>
        <strain evidence="7">CBS 339.88</strain>
    </source>
</reference>
<dbReference type="Gene3D" id="3.40.50.300">
    <property type="entry name" value="P-loop containing nucleotide triphosphate hydrolases"/>
    <property type="match status" value="1"/>
</dbReference>
<proteinExistence type="predicted"/>
<dbReference type="InterPro" id="IPR002110">
    <property type="entry name" value="Ankyrin_rpt"/>
</dbReference>
<evidence type="ECO:0000313" key="6">
    <source>
        <dbReference type="EMBL" id="KDR66337.1"/>
    </source>
</evidence>
<dbReference type="InterPro" id="IPR027417">
    <property type="entry name" value="P-loop_NTPase"/>
</dbReference>
<feature type="non-terminal residue" evidence="6">
    <location>
        <position position="1"/>
    </location>
</feature>
<keyword evidence="7" id="KW-1185">Reference proteome</keyword>